<keyword evidence="7" id="KW-1185">Reference proteome</keyword>
<evidence type="ECO:0000256" key="4">
    <source>
        <dbReference type="SAM" id="MobiDB-lite"/>
    </source>
</evidence>
<dbReference type="InterPro" id="IPR003609">
    <property type="entry name" value="Pan_app"/>
</dbReference>
<dbReference type="AlphaFoldDB" id="A0A9X0DA36"/>
<dbReference type="InterPro" id="IPR000562">
    <property type="entry name" value="FN_type2_dom"/>
</dbReference>
<dbReference type="SMART" id="SM00059">
    <property type="entry name" value="FN2"/>
    <property type="match status" value="1"/>
</dbReference>
<dbReference type="SUPFAM" id="SSF57440">
    <property type="entry name" value="Kringle-like"/>
    <property type="match status" value="1"/>
</dbReference>
<dbReference type="Gene3D" id="2.10.10.10">
    <property type="entry name" value="Fibronectin, type II, collagen-binding"/>
    <property type="match status" value="1"/>
</dbReference>
<accession>A0A9X0DA36</accession>
<keyword evidence="1" id="KW-0677">Repeat</keyword>
<sequence>MIKRQTTRSVVSCTQECLSEPLCSSFNFHSSSASQGVCELYKDGDEMKLTHKPGWFCGHILGERQKKVKPPAECKTWRTKDGGCCVFPFRYQGRLRASCVFDGQLWCSLTENYDIDKIKGVCEDFKFTFTTLGAQGPTGPADTSGYQGTTLQHKVRMDSGIQIWQVPLNGSYVIEAWGASGAQGRPSTGASAVAGGKGAYMKGTFNLTHGTFLKILVGQSGQHWHDWLSVTWGVALIVAGGGGGGGAKPGDSYKGDPGQTTGEGSQAGGSNGTGGIILEKGSPSSSFEGGAGGGLIGDGESDVTATGGKSFRNGGEGGSSFNGGKGGFGGGGGGFKYPGAGGGYSGGGVLMNGNKVIAGGGGSFNRGVNQ</sequence>
<keyword evidence="2" id="KW-1015">Disulfide bond</keyword>
<dbReference type="OrthoDB" id="5987067at2759"/>
<gene>
    <name evidence="6" type="primary">LCN1_10</name>
    <name evidence="6" type="ORF">OS493_020200</name>
</gene>
<dbReference type="Pfam" id="PF00040">
    <property type="entry name" value="fn2"/>
    <property type="match status" value="1"/>
</dbReference>
<feature type="domain" description="Fibronectin type-II" evidence="5">
    <location>
        <begin position="80"/>
        <end position="124"/>
    </location>
</feature>
<protein>
    <submittedName>
        <fullName evidence="6">Odorant binding</fullName>
    </submittedName>
</protein>
<dbReference type="EMBL" id="MU825408">
    <property type="protein sequence ID" value="KAJ7391168.1"/>
    <property type="molecule type" value="Genomic_DNA"/>
</dbReference>
<evidence type="ECO:0000256" key="3">
    <source>
        <dbReference type="PROSITE-ProRule" id="PRU00479"/>
    </source>
</evidence>
<feature type="region of interest" description="Disordered" evidence="4">
    <location>
        <begin position="246"/>
        <end position="322"/>
    </location>
</feature>
<evidence type="ECO:0000313" key="7">
    <source>
        <dbReference type="Proteomes" id="UP001163046"/>
    </source>
</evidence>
<evidence type="ECO:0000313" key="6">
    <source>
        <dbReference type="EMBL" id="KAJ7391168.1"/>
    </source>
</evidence>
<dbReference type="InterPro" id="IPR036943">
    <property type="entry name" value="FN_type2_sf"/>
</dbReference>
<dbReference type="PANTHER" id="PTHR31535">
    <property type="match status" value="1"/>
</dbReference>
<comment type="caution">
    <text evidence="6">The sequence shown here is derived from an EMBL/GenBank/DDBJ whole genome shotgun (WGS) entry which is preliminary data.</text>
</comment>
<evidence type="ECO:0000259" key="5">
    <source>
        <dbReference type="PROSITE" id="PS51092"/>
    </source>
</evidence>
<dbReference type="PROSITE" id="PS51092">
    <property type="entry name" value="FN2_2"/>
    <property type="match status" value="1"/>
</dbReference>
<name>A0A9X0DA36_9CNID</name>
<organism evidence="6 7">
    <name type="scientific">Desmophyllum pertusum</name>
    <dbReference type="NCBI Taxonomy" id="174260"/>
    <lineage>
        <taxon>Eukaryota</taxon>
        <taxon>Metazoa</taxon>
        <taxon>Cnidaria</taxon>
        <taxon>Anthozoa</taxon>
        <taxon>Hexacorallia</taxon>
        <taxon>Scleractinia</taxon>
        <taxon>Caryophylliina</taxon>
        <taxon>Caryophylliidae</taxon>
        <taxon>Desmophyllum</taxon>
    </lineage>
</organism>
<dbReference type="Proteomes" id="UP001163046">
    <property type="component" value="Unassembled WGS sequence"/>
</dbReference>
<dbReference type="InterPro" id="IPR013806">
    <property type="entry name" value="Kringle-like"/>
</dbReference>
<evidence type="ECO:0000256" key="2">
    <source>
        <dbReference type="ARBA" id="ARBA00023157"/>
    </source>
</evidence>
<comment type="caution">
    <text evidence="3">Lacks conserved residue(s) required for the propagation of feature annotation.</text>
</comment>
<proteinExistence type="predicted"/>
<feature type="compositionally biased region" description="Gly residues" evidence="4">
    <location>
        <begin position="265"/>
        <end position="275"/>
    </location>
</feature>
<dbReference type="PANTHER" id="PTHR31535:SF3">
    <property type="entry name" value="REGULATORY PROTEIN ZESTE"/>
    <property type="match status" value="1"/>
</dbReference>
<dbReference type="Pfam" id="PF00024">
    <property type="entry name" value="PAN_1"/>
    <property type="match status" value="1"/>
</dbReference>
<evidence type="ECO:0000256" key="1">
    <source>
        <dbReference type="ARBA" id="ARBA00022737"/>
    </source>
</evidence>
<reference evidence="6" key="1">
    <citation type="submission" date="2023-01" db="EMBL/GenBank/DDBJ databases">
        <title>Genome assembly of the deep-sea coral Lophelia pertusa.</title>
        <authorList>
            <person name="Herrera S."/>
            <person name="Cordes E."/>
        </authorList>
    </citation>
    <scope>NUCLEOTIDE SEQUENCE</scope>
    <source>
        <strain evidence="6">USNM1676648</strain>
        <tissue evidence="6">Polyp</tissue>
    </source>
</reference>